<dbReference type="InterPro" id="IPR029063">
    <property type="entry name" value="SAM-dependent_MTases_sf"/>
</dbReference>
<evidence type="ECO:0000313" key="2">
    <source>
        <dbReference type="EMBL" id="GAF02280.1"/>
    </source>
</evidence>
<gene>
    <name evidence="2" type="ORF">JCM21142_3909</name>
</gene>
<dbReference type="eggNOG" id="COG2226">
    <property type="taxonomic scope" value="Bacteria"/>
</dbReference>
<comment type="caution">
    <text evidence="2">The sequence shown here is derived from an EMBL/GenBank/DDBJ whole genome shotgun (WGS) entry which is preliminary data.</text>
</comment>
<dbReference type="Gene3D" id="3.40.50.150">
    <property type="entry name" value="Vaccinia Virus protein VP39"/>
    <property type="match status" value="1"/>
</dbReference>
<reference evidence="2 3" key="1">
    <citation type="journal article" date="2014" name="Genome Announc.">
        <title>Draft Genome Sequence of Cytophaga fermentans JCM 21142T, a Facultative Anaerobe Isolated from Marine Mud.</title>
        <authorList>
            <person name="Starns D."/>
            <person name="Oshima K."/>
            <person name="Suda W."/>
            <person name="Iino T."/>
            <person name="Yuki M."/>
            <person name="Inoue J."/>
            <person name="Kitamura K."/>
            <person name="Iida T."/>
            <person name="Darby A."/>
            <person name="Hattori M."/>
            <person name="Ohkuma M."/>
        </authorList>
    </citation>
    <scope>NUCLEOTIDE SEQUENCE [LARGE SCALE GENOMIC DNA]</scope>
    <source>
        <strain evidence="2 3">JCM 21142</strain>
    </source>
</reference>
<dbReference type="SUPFAM" id="SSF53335">
    <property type="entry name" value="S-adenosyl-L-methionine-dependent methyltransferases"/>
    <property type="match status" value="1"/>
</dbReference>
<dbReference type="RefSeq" id="WP_200871233.1">
    <property type="nucleotide sequence ID" value="NZ_BAMD01000007.1"/>
</dbReference>
<dbReference type="Proteomes" id="UP000019402">
    <property type="component" value="Unassembled WGS sequence"/>
</dbReference>
<evidence type="ECO:0000313" key="3">
    <source>
        <dbReference type="Proteomes" id="UP000019402"/>
    </source>
</evidence>
<evidence type="ECO:0000259" key="1">
    <source>
        <dbReference type="Pfam" id="PF13847"/>
    </source>
</evidence>
<dbReference type="EMBL" id="BAMD01000007">
    <property type="protein sequence ID" value="GAF02280.1"/>
    <property type="molecule type" value="Genomic_DNA"/>
</dbReference>
<dbReference type="CDD" id="cd02440">
    <property type="entry name" value="AdoMet_MTases"/>
    <property type="match status" value="1"/>
</dbReference>
<dbReference type="InterPro" id="IPR025714">
    <property type="entry name" value="Methyltranfer_dom"/>
</dbReference>
<feature type="domain" description="Methyltransferase" evidence="1">
    <location>
        <begin position="38"/>
        <end position="83"/>
    </location>
</feature>
<keyword evidence="3" id="KW-1185">Reference proteome</keyword>
<accession>W7XVQ9</accession>
<dbReference type="Pfam" id="PF13847">
    <property type="entry name" value="Methyltransf_31"/>
    <property type="match status" value="1"/>
</dbReference>
<proteinExistence type="predicted"/>
<protein>
    <recommendedName>
        <fullName evidence="1">Methyltransferase domain-containing protein</fullName>
    </recommendedName>
</protein>
<organism evidence="2 3">
    <name type="scientific">Saccharicrinis fermentans DSM 9555 = JCM 21142</name>
    <dbReference type="NCBI Taxonomy" id="869213"/>
    <lineage>
        <taxon>Bacteria</taxon>
        <taxon>Pseudomonadati</taxon>
        <taxon>Bacteroidota</taxon>
        <taxon>Bacteroidia</taxon>
        <taxon>Marinilabiliales</taxon>
        <taxon>Marinilabiliaceae</taxon>
        <taxon>Saccharicrinis</taxon>
    </lineage>
</organism>
<sequence length="100" mass="11243">MYADQDRGDKSKYQRYLAGMDSIIVEKVASASAYFSEKEGHSIVDVGMASGTSSYILALLFPKTKIIGIDINPKMVEIAREKYSLPNLELEPMTEKPWKH</sequence>
<dbReference type="AlphaFoldDB" id="W7XVQ9"/>
<name>W7XVQ9_9BACT</name>